<dbReference type="Pfam" id="PF00106">
    <property type="entry name" value="adh_short"/>
    <property type="match status" value="1"/>
</dbReference>
<dbReference type="AlphaFoldDB" id="A0AAD9JMH2"/>
<name>A0AAD9JMH2_9ANNE</name>
<gene>
    <name evidence="3" type="ORF">LSH36_241g06040</name>
</gene>
<dbReference type="PRINTS" id="PR00081">
    <property type="entry name" value="GDHRDH"/>
</dbReference>
<accession>A0AAD9JMH2</accession>
<dbReference type="Proteomes" id="UP001208570">
    <property type="component" value="Unassembled WGS sequence"/>
</dbReference>
<dbReference type="PANTHER" id="PTHR24320:SF226">
    <property type="entry name" value="RETINOL DEHYDROGENASE 11"/>
    <property type="match status" value="1"/>
</dbReference>
<dbReference type="CDD" id="cd05327">
    <property type="entry name" value="retinol-DH_like_SDR_c_like"/>
    <property type="match status" value="1"/>
</dbReference>
<evidence type="ECO:0000313" key="3">
    <source>
        <dbReference type="EMBL" id="KAK2155417.1"/>
    </source>
</evidence>
<proteinExistence type="inferred from homology"/>
<keyword evidence="4" id="KW-1185">Reference proteome</keyword>
<evidence type="ECO:0000256" key="1">
    <source>
        <dbReference type="ARBA" id="ARBA00006484"/>
    </source>
</evidence>
<reference evidence="3" key="1">
    <citation type="journal article" date="2023" name="Mol. Biol. Evol.">
        <title>Third-Generation Sequencing Reveals the Adaptive Role of the Epigenome in Three Deep-Sea Polychaetes.</title>
        <authorList>
            <person name="Perez M."/>
            <person name="Aroh O."/>
            <person name="Sun Y."/>
            <person name="Lan Y."/>
            <person name="Juniper S.K."/>
            <person name="Young C.R."/>
            <person name="Angers B."/>
            <person name="Qian P.Y."/>
        </authorList>
    </citation>
    <scope>NUCLEOTIDE SEQUENCE</scope>
    <source>
        <strain evidence="3">P08H-3</strain>
    </source>
</reference>
<dbReference type="EMBL" id="JAODUP010000241">
    <property type="protein sequence ID" value="KAK2155417.1"/>
    <property type="molecule type" value="Genomic_DNA"/>
</dbReference>
<dbReference type="InterPro" id="IPR002347">
    <property type="entry name" value="SDR_fam"/>
</dbReference>
<dbReference type="PANTHER" id="PTHR24320">
    <property type="entry name" value="RETINOL DEHYDROGENASE"/>
    <property type="match status" value="1"/>
</dbReference>
<evidence type="ECO:0000313" key="4">
    <source>
        <dbReference type="Proteomes" id="UP001208570"/>
    </source>
</evidence>
<dbReference type="GO" id="GO:0016491">
    <property type="term" value="F:oxidoreductase activity"/>
    <property type="evidence" value="ECO:0007669"/>
    <property type="project" value="UniProtKB-KW"/>
</dbReference>
<keyword evidence="2" id="KW-0560">Oxidoreductase</keyword>
<comment type="caution">
    <text evidence="3">The sequence shown here is derived from an EMBL/GenBank/DDBJ whole genome shotgun (WGS) entry which is preliminary data.</text>
</comment>
<sequence>MTGRVAIVTGANTGIGYQVARYLAEGGNDVVMACRSIEKGKEAMNRIKAEYPNSLVQVMEVDLSSMDSVRKFVKEFTRKKTRLNLLVNNAGMALNFKDQTRKTMREGFEVTMATNHFGPFLLSCLLIDYLIQTADIMGEARIINVTCALHDHEHSWLSKDCGFLEVDNFQLQKEGTFNGLQAYKNSKLCNVLLTYYLAEKLNNTHVTVNAIDPGIVPTTELSRNANKTDRFLWLCCVHRCCRIAKKTTTPIKASLHICQLADSEKYEGVTGKYFQNGHEERSSVESYDKELQEKVWKVTNRLTGARSMTLANEDLEEISLNSHGSLDMIK</sequence>
<dbReference type="SUPFAM" id="SSF51735">
    <property type="entry name" value="NAD(P)-binding Rossmann-fold domains"/>
    <property type="match status" value="1"/>
</dbReference>
<dbReference type="Gene3D" id="3.40.50.720">
    <property type="entry name" value="NAD(P)-binding Rossmann-like Domain"/>
    <property type="match status" value="1"/>
</dbReference>
<comment type="similarity">
    <text evidence="1">Belongs to the short-chain dehydrogenases/reductases (SDR) family.</text>
</comment>
<protein>
    <submittedName>
        <fullName evidence="3">Uncharacterized protein</fullName>
    </submittedName>
</protein>
<dbReference type="InterPro" id="IPR036291">
    <property type="entry name" value="NAD(P)-bd_dom_sf"/>
</dbReference>
<organism evidence="3 4">
    <name type="scientific">Paralvinella palmiformis</name>
    <dbReference type="NCBI Taxonomy" id="53620"/>
    <lineage>
        <taxon>Eukaryota</taxon>
        <taxon>Metazoa</taxon>
        <taxon>Spiralia</taxon>
        <taxon>Lophotrochozoa</taxon>
        <taxon>Annelida</taxon>
        <taxon>Polychaeta</taxon>
        <taxon>Sedentaria</taxon>
        <taxon>Canalipalpata</taxon>
        <taxon>Terebellida</taxon>
        <taxon>Terebelliformia</taxon>
        <taxon>Alvinellidae</taxon>
        <taxon>Paralvinella</taxon>
    </lineage>
</organism>
<evidence type="ECO:0000256" key="2">
    <source>
        <dbReference type="ARBA" id="ARBA00023002"/>
    </source>
</evidence>